<dbReference type="InterPro" id="IPR038109">
    <property type="entry name" value="DNA_bind_recomb_sf"/>
</dbReference>
<dbReference type="RefSeq" id="WP_152889710.1">
    <property type="nucleotide sequence ID" value="NZ_WHJC01000111.1"/>
</dbReference>
<evidence type="ECO:0000259" key="2">
    <source>
        <dbReference type="PROSITE" id="PS51737"/>
    </source>
</evidence>
<dbReference type="SMART" id="SM00857">
    <property type="entry name" value="Resolvase"/>
    <property type="match status" value="1"/>
</dbReference>
<dbReference type="CDD" id="cd00338">
    <property type="entry name" value="Ser_Recombinase"/>
    <property type="match status" value="1"/>
</dbReference>
<sequence>MRKVQKTRSKRISILYPLINTLNEGKTNDNKENKFKVAAYCRVSSNNEEQIISYNAQIKYFEKYIKEKPEYTLVGIYADEGTSGTDIKKRKAFIKLMKDARNKKIDMIITKSLSRFGRNTLECLNSIRELKELGVDVFFEKENIHTKNSEGEMLITLLLAVAQNESQAMSQNIKWGIHRRYECGYVESVPSGKFFGYYKDKEGNLVVDENQGKVVKRIYEEFLNGYGYYQIAKRLTEEEITTEIGNEVWSWSTLKKILTNEKYKGDTLFQKTFNADYLTKKRVKNTGQLPSYYYENTHTNIIDKDIWECVQLEFERQAKMTEEHKMYKYHQHSEMLPFSGKMFCIHCGKVMVRKQSKRKEDKGEYYWCCKRYREGRCKPVPKDACTNGIRIKDKEPEQIFIKAWNELVKNKAWQKILSNRTILQQYKLEQLTKLIEDHGKINKMTYELMLKTLDYIEIGTDDIAIVSFLAGVRINIKIENI</sequence>
<gene>
    <name evidence="3" type="ORF">GBZ86_08670</name>
</gene>
<dbReference type="PROSITE" id="PS51737">
    <property type="entry name" value="RECOMBINASE_DNA_BIND"/>
    <property type="match status" value="1"/>
</dbReference>
<keyword evidence="4" id="KW-1185">Reference proteome</keyword>
<dbReference type="OrthoDB" id="9769353at2"/>
<accession>A0A6I1MLE0</accession>
<dbReference type="SUPFAM" id="SSF53041">
    <property type="entry name" value="Resolvase-like"/>
    <property type="match status" value="1"/>
</dbReference>
<dbReference type="InterPro" id="IPR011109">
    <property type="entry name" value="DNA_bind_recombinase_dom"/>
</dbReference>
<dbReference type="InterPro" id="IPR050639">
    <property type="entry name" value="SSR_resolvase"/>
</dbReference>
<reference evidence="3 4" key="1">
    <citation type="submission" date="2019-10" db="EMBL/GenBank/DDBJ databases">
        <title>The Genome Sequence of Clostridium tarantellae Isolated from Fish Brain.</title>
        <authorList>
            <person name="Bano L."/>
            <person name="Kiel M."/>
            <person name="Sales G."/>
            <person name="Doxey A.C."/>
            <person name="Mansfield M.J."/>
            <person name="Schiavone M."/>
            <person name="Rossetto O."/>
            <person name="Pirazzini M."/>
            <person name="Dobrindt U."/>
            <person name="Montecucco C."/>
        </authorList>
    </citation>
    <scope>NUCLEOTIDE SEQUENCE [LARGE SCALE GENOMIC DNA]</scope>
    <source>
        <strain evidence="3 4">DSM 3997</strain>
    </source>
</reference>
<dbReference type="Pfam" id="PF07508">
    <property type="entry name" value="Recombinase"/>
    <property type="match status" value="1"/>
</dbReference>
<dbReference type="PANTHER" id="PTHR30461">
    <property type="entry name" value="DNA-INVERTASE FROM LAMBDOID PROPHAGE"/>
    <property type="match status" value="1"/>
</dbReference>
<evidence type="ECO:0000259" key="1">
    <source>
        <dbReference type="PROSITE" id="PS51736"/>
    </source>
</evidence>
<organism evidence="3 4">
    <name type="scientific">Clostridium tarantellae</name>
    <dbReference type="NCBI Taxonomy" id="39493"/>
    <lineage>
        <taxon>Bacteria</taxon>
        <taxon>Bacillati</taxon>
        <taxon>Bacillota</taxon>
        <taxon>Clostridia</taxon>
        <taxon>Eubacteriales</taxon>
        <taxon>Clostridiaceae</taxon>
        <taxon>Clostridium</taxon>
    </lineage>
</organism>
<comment type="caution">
    <text evidence="3">The sequence shown here is derived from an EMBL/GenBank/DDBJ whole genome shotgun (WGS) entry which is preliminary data.</text>
</comment>
<dbReference type="InterPro" id="IPR025827">
    <property type="entry name" value="Zn_ribbon_recom_dom"/>
</dbReference>
<name>A0A6I1MLE0_9CLOT</name>
<feature type="domain" description="Resolvase/invertase-type recombinase catalytic" evidence="1">
    <location>
        <begin position="36"/>
        <end position="184"/>
    </location>
</feature>
<feature type="domain" description="Recombinase" evidence="2">
    <location>
        <begin position="194"/>
        <end position="320"/>
    </location>
</feature>
<evidence type="ECO:0000313" key="4">
    <source>
        <dbReference type="Proteomes" id="UP000430345"/>
    </source>
</evidence>
<dbReference type="Gene3D" id="3.90.1750.20">
    <property type="entry name" value="Putative Large Serine Recombinase, Chain B, Domain 2"/>
    <property type="match status" value="1"/>
</dbReference>
<dbReference type="EMBL" id="WHJC01000111">
    <property type="protein sequence ID" value="MPQ43830.1"/>
    <property type="molecule type" value="Genomic_DNA"/>
</dbReference>
<dbReference type="Pfam" id="PF00239">
    <property type="entry name" value="Resolvase"/>
    <property type="match status" value="1"/>
</dbReference>
<evidence type="ECO:0000313" key="3">
    <source>
        <dbReference type="EMBL" id="MPQ43830.1"/>
    </source>
</evidence>
<dbReference type="Pfam" id="PF13408">
    <property type="entry name" value="Zn_ribbon_recom"/>
    <property type="match status" value="1"/>
</dbReference>
<dbReference type="GO" id="GO:0003677">
    <property type="term" value="F:DNA binding"/>
    <property type="evidence" value="ECO:0007669"/>
    <property type="project" value="InterPro"/>
</dbReference>
<dbReference type="Proteomes" id="UP000430345">
    <property type="component" value="Unassembled WGS sequence"/>
</dbReference>
<dbReference type="Gene3D" id="3.40.50.1390">
    <property type="entry name" value="Resolvase, N-terminal catalytic domain"/>
    <property type="match status" value="1"/>
</dbReference>
<dbReference type="PROSITE" id="PS51736">
    <property type="entry name" value="RECOMBINASES_3"/>
    <property type="match status" value="1"/>
</dbReference>
<dbReference type="InterPro" id="IPR006119">
    <property type="entry name" value="Resolv_N"/>
</dbReference>
<dbReference type="GO" id="GO:0000150">
    <property type="term" value="F:DNA strand exchange activity"/>
    <property type="evidence" value="ECO:0007669"/>
    <property type="project" value="InterPro"/>
</dbReference>
<proteinExistence type="predicted"/>
<protein>
    <submittedName>
        <fullName evidence="3">Recombinase family protein</fullName>
    </submittedName>
</protein>
<dbReference type="AlphaFoldDB" id="A0A6I1MLE0"/>
<dbReference type="InterPro" id="IPR036162">
    <property type="entry name" value="Resolvase-like_N_sf"/>
</dbReference>
<dbReference type="PANTHER" id="PTHR30461:SF23">
    <property type="entry name" value="DNA RECOMBINASE-RELATED"/>
    <property type="match status" value="1"/>
</dbReference>